<evidence type="ECO:0000313" key="2">
    <source>
        <dbReference type="Proteomes" id="UP001291912"/>
    </source>
</evidence>
<name>A0ABU5N2Y4_9MICO</name>
<protein>
    <submittedName>
        <fullName evidence="1">Uncharacterized protein</fullName>
    </submittedName>
</protein>
<organism evidence="1 2">
    <name type="scientific">Microbacterium aquimaris</name>
    <dbReference type="NCBI Taxonomy" id="459816"/>
    <lineage>
        <taxon>Bacteria</taxon>
        <taxon>Bacillati</taxon>
        <taxon>Actinomycetota</taxon>
        <taxon>Actinomycetes</taxon>
        <taxon>Micrococcales</taxon>
        <taxon>Microbacteriaceae</taxon>
        <taxon>Microbacterium</taxon>
    </lineage>
</organism>
<evidence type="ECO:0000313" key="1">
    <source>
        <dbReference type="EMBL" id="MDZ8160445.1"/>
    </source>
</evidence>
<reference evidence="1 2" key="1">
    <citation type="submission" date="2023-10" db="EMBL/GenBank/DDBJ databases">
        <title>Microbacterium xanthum sp. nov., isolated from seaweed.</title>
        <authorList>
            <person name="Lee S.D."/>
        </authorList>
    </citation>
    <scope>NUCLEOTIDE SEQUENCE [LARGE SCALE GENOMIC DNA]</scope>
    <source>
        <strain evidence="1 2">KCTC 19124</strain>
    </source>
</reference>
<keyword evidence="2" id="KW-1185">Reference proteome</keyword>
<dbReference type="Proteomes" id="UP001291912">
    <property type="component" value="Unassembled WGS sequence"/>
</dbReference>
<dbReference type="RefSeq" id="WP_194423165.1">
    <property type="nucleotide sequence ID" value="NZ_BAAAPT010000001.1"/>
</dbReference>
<proteinExistence type="predicted"/>
<comment type="caution">
    <text evidence="1">The sequence shown here is derived from an EMBL/GenBank/DDBJ whole genome shotgun (WGS) entry which is preliminary data.</text>
</comment>
<dbReference type="EMBL" id="JAWJYN010000001">
    <property type="protein sequence ID" value="MDZ8160445.1"/>
    <property type="molecule type" value="Genomic_DNA"/>
</dbReference>
<sequence>MSDSAAHTRTVAASREVCLWLTPKIFASLRHPTEAAEAFFDHYAGWAGRGDRLTLNFCAGNGDHILAYRGSAAWDDTFDWARYNCYAGEDVGHHTHNRSWLSRVREGGERSHNPYSAGPMFLLSDETLDYRTLAGIYAALRGAAAERGIDLTLLEYLEPGPEFCRSEWKTHLHPEGARGQADAGGNIARGVIDVTSTLTADSRAYAAFPHGITDGLITGDFVAAQSAAFVRDFGLDGIFLGNQFGLLGFWDPANAPEPTFERRTGITRFFEQMRKHMADKLIYWMDSYWPADVEDRAWAMSRENYYLLDAIMVCNFAVLVERTQMAPNLLSRFGLRGRELAGRGAPRVLFSFDFVDPWYWYRTYLDDRRTFLFQHEVYADLGHRAEGVTFFANDTFGHFVWPDALEQTRAVILDAASAPHVT</sequence>
<gene>
    <name evidence="1" type="ORF">R2Q92_01245</name>
</gene>
<accession>A0ABU5N2Y4</accession>